<evidence type="ECO:0000313" key="1">
    <source>
        <dbReference type="EMBL" id="KAG5614613.1"/>
    </source>
</evidence>
<protein>
    <submittedName>
        <fullName evidence="1">Uncharacterized protein</fullName>
    </submittedName>
</protein>
<evidence type="ECO:0000313" key="2">
    <source>
        <dbReference type="Proteomes" id="UP000824120"/>
    </source>
</evidence>
<sequence length="132" mass="14642">MSQNHGLINTPYLNFFLSSSKTQVQQFKEDVSNSATQDSIMNSHKNTQLTHAKINCALKESSCDSSVSKNLKLTILLPKIISKFHITKLAGPTGQILGVITHGSRDSIRYLASHNEMQRVHILAMQLHLALS</sequence>
<name>A0A9J5ZQX0_SOLCO</name>
<organism evidence="1 2">
    <name type="scientific">Solanum commersonii</name>
    <name type="common">Commerson's wild potato</name>
    <name type="synonym">Commerson's nightshade</name>
    <dbReference type="NCBI Taxonomy" id="4109"/>
    <lineage>
        <taxon>Eukaryota</taxon>
        <taxon>Viridiplantae</taxon>
        <taxon>Streptophyta</taxon>
        <taxon>Embryophyta</taxon>
        <taxon>Tracheophyta</taxon>
        <taxon>Spermatophyta</taxon>
        <taxon>Magnoliopsida</taxon>
        <taxon>eudicotyledons</taxon>
        <taxon>Gunneridae</taxon>
        <taxon>Pentapetalae</taxon>
        <taxon>asterids</taxon>
        <taxon>lamiids</taxon>
        <taxon>Solanales</taxon>
        <taxon>Solanaceae</taxon>
        <taxon>Solanoideae</taxon>
        <taxon>Solaneae</taxon>
        <taxon>Solanum</taxon>
    </lineage>
</organism>
<comment type="caution">
    <text evidence="1">The sequence shown here is derived from an EMBL/GenBank/DDBJ whole genome shotgun (WGS) entry which is preliminary data.</text>
</comment>
<reference evidence="1 2" key="1">
    <citation type="submission" date="2020-09" db="EMBL/GenBank/DDBJ databases">
        <title>De no assembly of potato wild relative species, Solanum commersonii.</title>
        <authorList>
            <person name="Cho K."/>
        </authorList>
    </citation>
    <scope>NUCLEOTIDE SEQUENCE [LARGE SCALE GENOMIC DNA]</scope>
    <source>
        <strain evidence="1">LZ3.2</strain>
        <tissue evidence="1">Leaf</tissue>
    </source>
</reference>
<accession>A0A9J5ZQX0</accession>
<dbReference type="AlphaFoldDB" id="A0A9J5ZQX0"/>
<dbReference type="Proteomes" id="UP000824120">
    <property type="component" value="Chromosome 3"/>
</dbReference>
<proteinExistence type="predicted"/>
<dbReference type="EMBL" id="JACXVP010000003">
    <property type="protein sequence ID" value="KAG5614613.1"/>
    <property type="molecule type" value="Genomic_DNA"/>
</dbReference>
<keyword evidence="2" id="KW-1185">Reference proteome</keyword>
<gene>
    <name evidence="1" type="ORF">H5410_014437</name>
</gene>